<reference evidence="3" key="1">
    <citation type="submission" date="2025-08" db="UniProtKB">
        <authorList>
            <consortium name="RefSeq"/>
        </authorList>
    </citation>
    <scope>IDENTIFICATION</scope>
    <source>
        <strain evidence="3">Wakin</strain>
        <tissue evidence="3">Muscle</tissue>
    </source>
</reference>
<feature type="compositionally biased region" description="Low complexity" evidence="1">
    <location>
        <begin position="127"/>
        <end position="148"/>
    </location>
</feature>
<keyword evidence="2" id="KW-1185">Reference proteome</keyword>
<evidence type="ECO:0000256" key="1">
    <source>
        <dbReference type="SAM" id="MobiDB-lite"/>
    </source>
</evidence>
<organism evidence="2 3">
    <name type="scientific">Carassius auratus</name>
    <name type="common">Goldfish</name>
    <dbReference type="NCBI Taxonomy" id="7957"/>
    <lineage>
        <taxon>Eukaryota</taxon>
        <taxon>Metazoa</taxon>
        <taxon>Chordata</taxon>
        <taxon>Craniata</taxon>
        <taxon>Vertebrata</taxon>
        <taxon>Euteleostomi</taxon>
        <taxon>Actinopterygii</taxon>
        <taxon>Neopterygii</taxon>
        <taxon>Teleostei</taxon>
        <taxon>Ostariophysi</taxon>
        <taxon>Cypriniformes</taxon>
        <taxon>Cyprinidae</taxon>
        <taxon>Cyprininae</taxon>
        <taxon>Carassius</taxon>
    </lineage>
</organism>
<feature type="compositionally biased region" description="Polar residues" evidence="1">
    <location>
        <begin position="288"/>
        <end position="304"/>
    </location>
</feature>
<dbReference type="AlphaFoldDB" id="A0A6P6LIW4"/>
<feature type="compositionally biased region" description="Polar residues" evidence="1">
    <location>
        <begin position="163"/>
        <end position="172"/>
    </location>
</feature>
<feature type="compositionally biased region" description="Polar residues" evidence="1">
    <location>
        <begin position="182"/>
        <end position="192"/>
    </location>
</feature>
<dbReference type="GeneID" id="113059298"/>
<feature type="compositionally biased region" description="Low complexity" evidence="1">
    <location>
        <begin position="199"/>
        <end position="215"/>
    </location>
</feature>
<feature type="compositionally biased region" description="Low complexity" evidence="1">
    <location>
        <begin position="352"/>
        <end position="372"/>
    </location>
</feature>
<feature type="compositionally biased region" description="Low complexity" evidence="1">
    <location>
        <begin position="73"/>
        <end position="86"/>
    </location>
</feature>
<sequence length="577" mass="59638">MAAQVASATSLNTSPPSELKKPDRDPKEESVPGEKHQENKEPGLESGSPARGELQDRADVGNAGGGGESDMKNGNGNPSRVNNNQNDTTGPEGNNHPGMVHHHAPGFQSASYNYVQHYSRAPFHQHGGQQSPGMAAAAGPGALSGSMMDPYQPNSHDHGFPNHQYNSYSPFGNRSPYPGQSYGMNSPRSAPQAQAVGGQSAKQQQPAAAASYSNQRYNMGNPQPTSTPTLNQLLTSPSSARGYPSYPPSDYNSQDGAKGPADMGSSSGQYGGGHPGWQQRTHHPSPMSPGSTGQPLGRNQTPGSMDQMGKMRGQSYGSGGPYSQQPHQGPPAGPQQGPTYPGQGYGPPGPQRYPMGMQGRMQYSQQMPSYGQQGPGGYVQQGQQPYYGQHGQGSHSGQQQSPYPQPSPGQPGGSGTLFTATPCPPVLWPTWTGWPSLPTTPHATGADDRPFAWPIPVPVLTVLGSTPVYPVSISTATGASVPALAAGELPGSSCIPTQLPVWPRPPTTTAAATANITAATADTHTCFPAACGTRTDAAGTAHSILSKSPTTTTAAAAATIAISAFSSSSSGDFPGVI</sequence>
<dbReference type="OrthoDB" id="8955409at2759"/>
<accession>A0A6P6LIW4</accession>
<dbReference type="Proteomes" id="UP000515129">
    <property type="component" value="Chromosome 41"/>
</dbReference>
<feature type="region of interest" description="Disordered" evidence="1">
    <location>
        <begin position="1"/>
        <end position="105"/>
    </location>
</feature>
<proteinExistence type="predicted"/>
<feature type="compositionally biased region" description="Low complexity" evidence="1">
    <location>
        <begin position="380"/>
        <end position="402"/>
    </location>
</feature>
<feature type="compositionally biased region" description="Polar residues" evidence="1">
    <location>
        <begin position="1"/>
        <end position="16"/>
    </location>
</feature>
<protein>
    <submittedName>
        <fullName evidence="3">AT-rich interactive domain-containing protein 1A-like</fullName>
    </submittedName>
</protein>
<feature type="compositionally biased region" description="Polar residues" evidence="1">
    <location>
        <begin position="216"/>
        <end position="239"/>
    </location>
</feature>
<name>A0A6P6LIW4_CARAU</name>
<dbReference type="KEGG" id="caua:113059298"/>
<feature type="region of interest" description="Disordered" evidence="1">
    <location>
        <begin position="123"/>
        <end position="422"/>
    </location>
</feature>
<gene>
    <name evidence="3" type="primary">LOC113059298</name>
</gene>
<evidence type="ECO:0000313" key="3">
    <source>
        <dbReference type="RefSeq" id="XP_026083472.1"/>
    </source>
</evidence>
<dbReference type="RefSeq" id="XP_026083472.1">
    <property type="nucleotide sequence ID" value="XM_026227687.1"/>
</dbReference>
<feature type="compositionally biased region" description="Basic and acidic residues" evidence="1">
    <location>
        <begin position="18"/>
        <end position="43"/>
    </location>
</feature>
<evidence type="ECO:0000313" key="2">
    <source>
        <dbReference type="Proteomes" id="UP000515129"/>
    </source>
</evidence>